<reference evidence="7 8" key="1">
    <citation type="submission" date="2014-04" db="EMBL/GenBank/DDBJ databases">
        <title>The Genome Sequence of Mycobacterium tuberculosis TKK-01-0051.</title>
        <authorList>
            <consortium name="The Broad Institute Genomics Platform"/>
            <consortium name="The Broad Institute Genome Sequencing Center for Infectious Disease"/>
            <person name="Earl A.M."/>
            <person name="Cohen K."/>
            <person name="Pym A."/>
            <person name="Bishai W."/>
            <person name="Maharaj K."/>
            <person name="Desjardins C."/>
            <person name="Abeel T."/>
            <person name="Young S."/>
            <person name="Zeng Q."/>
            <person name="Gargeya S."/>
            <person name="Abouelleil A."/>
            <person name="Alvarado L."/>
            <person name="Chapman S.B."/>
            <person name="Gainer-Dewar J."/>
            <person name="Goldberg J."/>
            <person name="Griggs A."/>
            <person name="Gujja S."/>
            <person name="Hansen M."/>
            <person name="Howarth C."/>
            <person name="Imamovic A."/>
            <person name="Larimer J."/>
            <person name="Murphy C."/>
            <person name="Naylor J."/>
            <person name="Pearson M."/>
            <person name="Poon T.W."/>
            <person name="Priest M."/>
            <person name="Roberts A."/>
            <person name="Saif S."/>
            <person name="Shea T."/>
            <person name="Sykes S."/>
            <person name="Wortman J."/>
            <person name="Nusbaum C."/>
            <person name="Birren B."/>
        </authorList>
    </citation>
    <scope>NUCLEOTIDE SEQUENCE [LARGE SCALE GENOMIC DNA]</scope>
    <source>
        <strain evidence="7 8">TKK-01-0051</strain>
    </source>
</reference>
<dbReference type="Proteomes" id="UP000025947">
    <property type="component" value="Unassembled WGS sequence"/>
</dbReference>
<dbReference type="PANTHER" id="PTHR23508:SF10">
    <property type="entry name" value="CARBOXYLIC ACID TRANSPORTER PROTEIN HOMOLOG"/>
    <property type="match status" value="1"/>
</dbReference>
<dbReference type="CDD" id="cd17316">
    <property type="entry name" value="MFS_SV2_like"/>
    <property type="match status" value="1"/>
</dbReference>
<dbReference type="Pfam" id="PF07690">
    <property type="entry name" value="MFS_1"/>
    <property type="match status" value="1"/>
</dbReference>
<dbReference type="Pfam" id="PF00083">
    <property type="entry name" value="Sugar_tr"/>
    <property type="match status" value="1"/>
</dbReference>
<dbReference type="PROSITE" id="PS50850">
    <property type="entry name" value="MFS"/>
    <property type="match status" value="1"/>
</dbReference>
<comment type="caution">
    <text evidence="7">The sequence shown here is derived from an EMBL/GenBank/DDBJ whole genome shotgun (WGS) entry which is preliminary data.</text>
</comment>
<dbReference type="EMBL" id="JLXW01000008">
    <property type="protein sequence ID" value="KBZ62099.1"/>
    <property type="molecule type" value="Genomic_DNA"/>
</dbReference>
<evidence type="ECO:0000256" key="1">
    <source>
        <dbReference type="ARBA" id="ARBA00004651"/>
    </source>
</evidence>
<dbReference type="Gene3D" id="1.20.1250.20">
    <property type="entry name" value="MFS general substrate transporter like domains"/>
    <property type="match status" value="2"/>
</dbReference>
<dbReference type="AlphaFoldDB" id="A0A051TYT8"/>
<feature type="transmembrane region" description="Helical" evidence="5">
    <location>
        <begin position="367"/>
        <end position="387"/>
    </location>
</feature>
<evidence type="ECO:0000313" key="7">
    <source>
        <dbReference type="EMBL" id="KBZ62099.1"/>
    </source>
</evidence>
<feature type="transmembrane region" description="Helical" evidence="5">
    <location>
        <begin position="34"/>
        <end position="58"/>
    </location>
</feature>
<evidence type="ECO:0000313" key="8">
    <source>
        <dbReference type="Proteomes" id="UP000025947"/>
    </source>
</evidence>
<proteinExistence type="predicted"/>
<comment type="subcellular location">
    <subcellularLocation>
        <location evidence="1">Cell membrane</location>
        <topology evidence="1">Multi-pass membrane protein</topology>
    </subcellularLocation>
</comment>
<feature type="transmembrane region" description="Helical" evidence="5">
    <location>
        <begin position="166"/>
        <end position="183"/>
    </location>
</feature>
<feature type="transmembrane region" description="Helical" evidence="5">
    <location>
        <begin position="399"/>
        <end position="418"/>
    </location>
</feature>
<feature type="transmembrane region" description="Helical" evidence="5">
    <location>
        <begin position="98"/>
        <end position="118"/>
    </location>
</feature>
<dbReference type="InterPro" id="IPR005828">
    <property type="entry name" value="MFS_sugar_transport-like"/>
</dbReference>
<dbReference type="GO" id="GO:0046943">
    <property type="term" value="F:carboxylic acid transmembrane transporter activity"/>
    <property type="evidence" value="ECO:0007669"/>
    <property type="project" value="TreeGrafter"/>
</dbReference>
<dbReference type="HOGENOM" id="CLU_001265_46_1_11"/>
<dbReference type="InterPro" id="IPR020846">
    <property type="entry name" value="MFS_dom"/>
</dbReference>
<evidence type="ECO:0000256" key="3">
    <source>
        <dbReference type="ARBA" id="ARBA00022989"/>
    </source>
</evidence>
<evidence type="ECO:0000256" key="4">
    <source>
        <dbReference type="ARBA" id="ARBA00023136"/>
    </source>
</evidence>
<sequence length="440" mass="48287">MVEQVAVSRRVLHDADVTTQSPKEKLTADQRNSFIAALLGWTMDAFDYFIVVLVYADIAKTFHHSKAEVAFVTTATLIMRPVGALLFGLWADRVGRRLPLMVDVMFYSVVGFLCAFAPNFTVLVILRLLYGIGMGGEWGLGAALAMEKVPVARRGFFSGLLQEGYAFGYLLASVASLVVIDWLGLSWRWLFGLSIVPALISLVIRYRVEESEVWEAAQDQMRLTSTRIRDVLRNGAIIRRFVYLALLMTAFNWMSHGTQDVYPTFLGAHANQGATLSSTTVKWIVVVYNVGAIIGGLVFGTLSQRFSRRYTVVFCAVLALPIVPLFAYSRGAAMLCLGSFLMQLFVQGAWGVIPAHLTEMSPDAIRGLYPGVTYQLGNLLAAFNLPIQERLAESHGYPFALAATIVPVLIAVAVLTLIGKDATGIRFGTTESAFLATEMT</sequence>
<dbReference type="PATRIC" id="fig|1324261.3.peg.3041"/>
<feature type="transmembrane region" description="Helical" evidence="5">
    <location>
        <begin position="237"/>
        <end position="255"/>
    </location>
</feature>
<accession>A0A051TYT8</accession>
<feature type="domain" description="Major facilitator superfamily (MFS) profile" evidence="6">
    <location>
        <begin position="33"/>
        <end position="422"/>
    </location>
</feature>
<dbReference type="PROSITE" id="PS00217">
    <property type="entry name" value="SUGAR_TRANSPORT_2"/>
    <property type="match status" value="1"/>
</dbReference>
<dbReference type="PANTHER" id="PTHR23508">
    <property type="entry name" value="CARBOXYLIC ACID TRANSPORTER PROTEIN HOMOLOG"/>
    <property type="match status" value="1"/>
</dbReference>
<keyword evidence="8" id="KW-1185">Reference proteome</keyword>
<dbReference type="InterPro" id="IPR011701">
    <property type="entry name" value="MFS"/>
</dbReference>
<keyword evidence="4 5" id="KW-0472">Membrane</keyword>
<dbReference type="GO" id="GO:0005886">
    <property type="term" value="C:plasma membrane"/>
    <property type="evidence" value="ECO:0007669"/>
    <property type="project" value="UniProtKB-SubCell"/>
</dbReference>
<evidence type="ECO:0000259" key="6">
    <source>
        <dbReference type="PROSITE" id="PS50850"/>
    </source>
</evidence>
<organism evidence="7 8">
    <name type="scientific">Mycobacterium [tuberculosis] TKK-01-0051</name>
    <dbReference type="NCBI Taxonomy" id="1324261"/>
    <lineage>
        <taxon>Bacteria</taxon>
        <taxon>Bacillati</taxon>
        <taxon>Actinomycetota</taxon>
        <taxon>Actinomycetes</taxon>
        <taxon>Mycobacteriales</taxon>
        <taxon>Mycobacteriaceae</taxon>
        <taxon>Mycobacterium</taxon>
        <taxon>Mycobacterium avium complex (MAC)</taxon>
    </lineage>
</organism>
<keyword evidence="3 5" id="KW-1133">Transmembrane helix</keyword>
<evidence type="ECO:0000256" key="5">
    <source>
        <dbReference type="SAM" id="Phobius"/>
    </source>
</evidence>
<dbReference type="InterPro" id="IPR036259">
    <property type="entry name" value="MFS_trans_sf"/>
</dbReference>
<feature type="transmembrane region" description="Helical" evidence="5">
    <location>
        <begin position="283"/>
        <end position="302"/>
    </location>
</feature>
<feature type="transmembrane region" description="Helical" evidence="5">
    <location>
        <begin position="70"/>
        <end position="91"/>
    </location>
</feature>
<keyword evidence="2 5" id="KW-0812">Transmembrane</keyword>
<feature type="transmembrane region" description="Helical" evidence="5">
    <location>
        <begin position="332"/>
        <end position="355"/>
    </location>
</feature>
<gene>
    <name evidence="7" type="ORF">K875_03020</name>
</gene>
<dbReference type="InterPro" id="IPR005829">
    <property type="entry name" value="Sugar_transporter_CS"/>
</dbReference>
<evidence type="ECO:0000256" key="2">
    <source>
        <dbReference type="ARBA" id="ARBA00022692"/>
    </source>
</evidence>
<protein>
    <recommendedName>
        <fullName evidence="6">Major facilitator superfamily (MFS) profile domain-containing protein</fullName>
    </recommendedName>
</protein>
<dbReference type="SUPFAM" id="SSF103473">
    <property type="entry name" value="MFS general substrate transporter"/>
    <property type="match status" value="1"/>
</dbReference>
<feature type="transmembrane region" description="Helical" evidence="5">
    <location>
        <begin position="309"/>
        <end position="326"/>
    </location>
</feature>
<name>A0A051TYT8_9MYCO</name>